<dbReference type="Pfam" id="PF06580">
    <property type="entry name" value="His_kinase"/>
    <property type="match status" value="1"/>
</dbReference>
<dbReference type="InterPro" id="IPR036890">
    <property type="entry name" value="HATPase_C_sf"/>
</dbReference>
<evidence type="ECO:0000256" key="1">
    <source>
        <dbReference type="SAM" id="Phobius"/>
    </source>
</evidence>
<protein>
    <recommendedName>
        <fullName evidence="2">Signal transduction histidine kinase internal region domain-containing protein</fullName>
    </recommendedName>
</protein>
<keyword evidence="1" id="KW-0812">Transmembrane</keyword>
<dbReference type="AlphaFoldDB" id="A0A3P1CNN8"/>
<dbReference type="InterPro" id="IPR050640">
    <property type="entry name" value="Bact_2-comp_sensor_kinase"/>
</dbReference>
<feature type="transmembrane region" description="Helical" evidence="1">
    <location>
        <begin position="29"/>
        <end position="45"/>
    </location>
</feature>
<feature type="domain" description="Signal transduction histidine kinase internal region" evidence="2">
    <location>
        <begin position="186"/>
        <end position="264"/>
    </location>
</feature>
<sequence>MTMANAIYRAGTGSDYPKISGFPMSDSKLKRISVHLLFWLFYVLYDTMNTSWGEHDYFDFSQIHKVWANVPLTIGVVYLNLYGLMPRYLYARKYVSYGLALVVVVVAYALVTRFIGYQFWLLWDRQHAPHQYLVEPKNFFVPIRIARNSFRLYPILALTMLIKVLRNSYGKERQLRIAESERHKVELSYLRAQLHPHFFFNTLNSLYSLTLKKSDRAPDVVMRLSGLMQYILYDTNAELVLLEGEIAQLKNYIAIEELRFADRIEYSFQSSGPVERKLISPLVLLPFVENAFKHSLSHELHKAWVTITIKVTGYHLFFNVENSIAQVNTAQPHQGIGLMNVSKRLALSYPGRHELQIKQEENTFSVNLKIQLYEEG</sequence>
<organism evidence="3 4">
    <name type="scientific">Larkinella knui</name>
    <dbReference type="NCBI Taxonomy" id="2025310"/>
    <lineage>
        <taxon>Bacteria</taxon>
        <taxon>Pseudomonadati</taxon>
        <taxon>Bacteroidota</taxon>
        <taxon>Cytophagia</taxon>
        <taxon>Cytophagales</taxon>
        <taxon>Spirosomataceae</taxon>
        <taxon>Larkinella</taxon>
    </lineage>
</organism>
<evidence type="ECO:0000313" key="3">
    <source>
        <dbReference type="EMBL" id="RRB14828.1"/>
    </source>
</evidence>
<evidence type="ECO:0000313" key="4">
    <source>
        <dbReference type="Proteomes" id="UP000274271"/>
    </source>
</evidence>
<accession>A0A3P1CNN8</accession>
<dbReference type="GO" id="GO:0016020">
    <property type="term" value="C:membrane"/>
    <property type="evidence" value="ECO:0007669"/>
    <property type="project" value="InterPro"/>
</dbReference>
<dbReference type="EMBL" id="RQJP01000002">
    <property type="protein sequence ID" value="RRB14828.1"/>
    <property type="molecule type" value="Genomic_DNA"/>
</dbReference>
<evidence type="ECO:0000259" key="2">
    <source>
        <dbReference type="Pfam" id="PF06580"/>
    </source>
</evidence>
<dbReference type="InterPro" id="IPR010559">
    <property type="entry name" value="Sig_transdc_His_kin_internal"/>
</dbReference>
<feature type="transmembrane region" description="Helical" evidence="1">
    <location>
        <begin position="94"/>
        <end position="115"/>
    </location>
</feature>
<dbReference type="Gene3D" id="3.30.565.10">
    <property type="entry name" value="Histidine kinase-like ATPase, C-terminal domain"/>
    <property type="match status" value="1"/>
</dbReference>
<reference evidence="3 4" key="1">
    <citation type="submission" date="2018-11" db="EMBL/GenBank/DDBJ databases">
        <authorList>
            <person name="Zhou Z."/>
            <person name="Wang G."/>
        </authorList>
    </citation>
    <scope>NUCLEOTIDE SEQUENCE [LARGE SCALE GENOMIC DNA]</scope>
    <source>
        <strain evidence="3 4">KCTC42998</strain>
    </source>
</reference>
<comment type="caution">
    <text evidence="3">The sequence shown here is derived from an EMBL/GenBank/DDBJ whole genome shotgun (WGS) entry which is preliminary data.</text>
</comment>
<dbReference type="GO" id="GO:0000155">
    <property type="term" value="F:phosphorelay sensor kinase activity"/>
    <property type="evidence" value="ECO:0007669"/>
    <property type="project" value="InterPro"/>
</dbReference>
<proteinExistence type="predicted"/>
<name>A0A3P1CNN8_9BACT</name>
<gene>
    <name evidence="3" type="ORF">EHT87_09680</name>
</gene>
<dbReference type="PANTHER" id="PTHR34220">
    <property type="entry name" value="SENSOR HISTIDINE KINASE YPDA"/>
    <property type="match status" value="1"/>
</dbReference>
<dbReference type="PANTHER" id="PTHR34220:SF7">
    <property type="entry name" value="SENSOR HISTIDINE KINASE YPDA"/>
    <property type="match status" value="1"/>
</dbReference>
<dbReference type="Proteomes" id="UP000274271">
    <property type="component" value="Unassembled WGS sequence"/>
</dbReference>
<keyword evidence="1" id="KW-0472">Membrane</keyword>
<keyword evidence="4" id="KW-1185">Reference proteome</keyword>
<keyword evidence="1" id="KW-1133">Transmembrane helix</keyword>
<feature type="transmembrane region" description="Helical" evidence="1">
    <location>
        <begin position="65"/>
        <end position="82"/>
    </location>
</feature>
<dbReference type="OrthoDB" id="9792992at2"/>